<gene>
    <name evidence="1" type="ORF">PsorP6_003717</name>
</gene>
<keyword evidence="2" id="KW-1185">Reference proteome</keyword>
<sequence>MDDETRATTQWGVTLATHLARDEFYTCMQLLIEAPRHVFEHVQVSGIVFRDTLAREVVPTMARSVATQSTPRHTQRVQTRALAILSAAF</sequence>
<evidence type="ECO:0000313" key="1">
    <source>
        <dbReference type="EMBL" id="KAI9906677.1"/>
    </source>
</evidence>
<comment type="caution">
    <text evidence="1">The sequence shown here is derived from an EMBL/GenBank/DDBJ whole genome shotgun (WGS) entry which is preliminary data.</text>
</comment>
<dbReference type="EMBL" id="CM047587">
    <property type="protein sequence ID" value="KAI9906677.1"/>
    <property type="molecule type" value="Genomic_DNA"/>
</dbReference>
<name>A0ACC0VK36_9STRA</name>
<proteinExistence type="predicted"/>
<accession>A0ACC0VK36</accession>
<reference evidence="1 2" key="1">
    <citation type="journal article" date="2022" name="bioRxiv">
        <title>The genome of the oomycete Peronosclerospora sorghi, a cosmopolitan pathogen of maize and sorghum, is inflated with dispersed pseudogenes.</title>
        <authorList>
            <person name="Fletcher K."/>
            <person name="Martin F."/>
            <person name="Isakeit T."/>
            <person name="Cavanaugh K."/>
            <person name="Magill C."/>
            <person name="Michelmore R."/>
        </authorList>
    </citation>
    <scope>NUCLEOTIDE SEQUENCE [LARGE SCALE GENOMIC DNA]</scope>
    <source>
        <strain evidence="1">P6</strain>
    </source>
</reference>
<evidence type="ECO:0000313" key="2">
    <source>
        <dbReference type="Proteomes" id="UP001163321"/>
    </source>
</evidence>
<protein>
    <submittedName>
        <fullName evidence="1">Uncharacterized protein</fullName>
    </submittedName>
</protein>
<dbReference type="Proteomes" id="UP001163321">
    <property type="component" value="Chromosome 8"/>
</dbReference>
<organism evidence="1 2">
    <name type="scientific">Peronosclerospora sorghi</name>
    <dbReference type="NCBI Taxonomy" id="230839"/>
    <lineage>
        <taxon>Eukaryota</taxon>
        <taxon>Sar</taxon>
        <taxon>Stramenopiles</taxon>
        <taxon>Oomycota</taxon>
        <taxon>Peronosporomycetes</taxon>
        <taxon>Peronosporales</taxon>
        <taxon>Peronosporaceae</taxon>
        <taxon>Peronosclerospora</taxon>
    </lineage>
</organism>